<keyword evidence="4" id="KW-0788">Thiol protease</keyword>
<dbReference type="OrthoDB" id="9807055at2"/>
<dbReference type="SUPFAM" id="SSF54001">
    <property type="entry name" value="Cysteine proteinases"/>
    <property type="match status" value="1"/>
</dbReference>
<name>A0A239FA41_9BACT</name>
<dbReference type="InterPro" id="IPR000064">
    <property type="entry name" value="NLP_P60_dom"/>
</dbReference>
<dbReference type="EMBL" id="FZOQ01000008">
    <property type="protein sequence ID" value="SNS53173.1"/>
    <property type="molecule type" value="Genomic_DNA"/>
</dbReference>
<reference evidence="7" key="1">
    <citation type="submission" date="2017-06" db="EMBL/GenBank/DDBJ databases">
        <authorList>
            <person name="Varghese N."/>
            <person name="Submissions S."/>
        </authorList>
    </citation>
    <scope>NUCLEOTIDE SEQUENCE [LARGE SCALE GENOMIC DNA]</scope>
    <source>
        <strain evidence="7">NKM1</strain>
    </source>
</reference>
<evidence type="ECO:0000256" key="2">
    <source>
        <dbReference type="ARBA" id="ARBA00022670"/>
    </source>
</evidence>
<evidence type="ECO:0000256" key="3">
    <source>
        <dbReference type="ARBA" id="ARBA00022801"/>
    </source>
</evidence>
<keyword evidence="2" id="KW-0645">Protease</keyword>
<evidence type="ECO:0000256" key="1">
    <source>
        <dbReference type="ARBA" id="ARBA00007074"/>
    </source>
</evidence>
<evidence type="ECO:0000313" key="6">
    <source>
        <dbReference type="EMBL" id="SNS53173.1"/>
    </source>
</evidence>
<protein>
    <submittedName>
        <fullName evidence="6">NlpC/P60 family protein</fullName>
    </submittedName>
</protein>
<dbReference type="Proteomes" id="UP000198432">
    <property type="component" value="Unassembled WGS sequence"/>
</dbReference>
<proteinExistence type="inferred from homology"/>
<dbReference type="PANTHER" id="PTHR47053:SF1">
    <property type="entry name" value="MUREIN DD-ENDOPEPTIDASE MEPH-RELATED"/>
    <property type="match status" value="1"/>
</dbReference>
<dbReference type="RefSeq" id="WP_089319141.1">
    <property type="nucleotide sequence ID" value="NZ_FZOQ01000008.1"/>
</dbReference>
<dbReference type="AlphaFoldDB" id="A0A239FA41"/>
<dbReference type="Pfam" id="PF00877">
    <property type="entry name" value="NLPC_P60"/>
    <property type="match status" value="1"/>
</dbReference>
<dbReference type="InterPro" id="IPR051202">
    <property type="entry name" value="Peptidase_C40"/>
</dbReference>
<evidence type="ECO:0000256" key="4">
    <source>
        <dbReference type="ARBA" id="ARBA00022807"/>
    </source>
</evidence>
<gene>
    <name evidence="6" type="ORF">SAMN06296052_10866</name>
</gene>
<sequence length="186" mass="20241">MKKKISALLLPFALLIFFLWFNPRQFAAPAKRLGSTPHLSMVKNDSLATMGTAKSELTNKGKEIVAYAMRFLGSPYVYAGMSAKGFDCSGFTAYVFRNYSIKIPHSSALQSQEGVPVARNEAQPGDLVIFTGTNPKIRKPGHVGIVISAPGDTIQFVHSSSVGGVKVSKVKGTRYDTRFLGVRRVL</sequence>
<organism evidence="6 7">
    <name type="scientific">Pontibacter ummariensis</name>
    <dbReference type="NCBI Taxonomy" id="1610492"/>
    <lineage>
        <taxon>Bacteria</taxon>
        <taxon>Pseudomonadati</taxon>
        <taxon>Bacteroidota</taxon>
        <taxon>Cytophagia</taxon>
        <taxon>Cytophagales</taxon>
        <taxon>Hymenobacteraceae</taxon>
        <taxon>Pontibacter</taxon>
    </lineage>
</organism>
<dbReference type="GO" id="GO:0008234">
    <property type="term" value="F:cysteine-type peptidase activity"/>
    <property type="evidence" value="ECO:0007669"/>
    <property type="project" value="UniProtKB-KW"/>
</dbReference>
<feature type="domain" description="NlpC/P60" evidence="5">
    <location>
        <begin position="58"/>
        <end position="186"/>
    </location>
</feature>
<keyword evidence="3" id="KW-0378">Hydrolase</keyword>
<comment type="similarity">
    <text evidence="1">Belongs to the peptidase C40 family.</text>
</comment>
<dbReference type="PANTHER" id="PTHR47053">
    <property type="entry name" value="MUREIN DD-ENDOPEPTIDASE MEPH-RELATED"/>
    <property type="match status" value="1"/>
</dbReference>
<evidence type="ECO:0000313" key="7">
    <source>
        <dbReference type="Proteomes" id="UP000198432"/>
    </source>
</evidence>
<evidence type="ECO:0000259" key="5">
    <source>
        <dbReference type="PROSITE" id="PS51935"/>
    </source>
</evidence>
<dbReference type="PROSITE" id="PS51935">
    <property type="entry name" value="NLPC_P60"/>
    <property type="match status" value="1"/>
</dbReference>
<keyword evidence="7" id="KW-1185">Reference proteome</keyword>
<accession>A0A239FA41</accession>
<dbReference type="Gene3D" id="3.90.1720.10">
    <property type="entry name" value="endopeptidase domain like (from Nostoc punctiforme)"/>
    <property type="match status" value="1"/>
</dbReference>
<dbReference type="InterPro" id="IPR038765">
    <property type="entry name" value="Papain-like_cys_pep_sf"/>
</dbReference>
<dbReference type="GO" id="GO:0006508">
    <property type="term" value="P:proteolysis"/>
    <property type="evidence" value="ECO:0007669"/>
    <property type="project" value="UniProtKB-KW"/>
</dbReference>